<sequence>MKDNIVKKMCSVFDETSIFLALCHHSISLVVADMVQSGELAKYPLAVAAELPDVFGEGLTDGFDINCKFKTIFWNSPLGPRAHTLNHTCLVGAFHGHTHRHLCQLDHLATYIEGLGLDLEGCKFALSKSNILALSVWYASIFHQKQANNTYFEHNDSFEVYYNLYK</sequence>
<dbReference type="InParanoid" id="F8PLH1"/>
<dbReference type="STRING" id="936435.F8PLH1"/>
<organism evidence="2">
    <name type="scientific">Serpula lacrymans var. lacrymans (strain S7.3)</name>
    <name type="common">Dry rot fungus</name>
    <dbReference type="NCBI Taxonomy" id="936435"/>
    <lineage>
        <taxon>Eukaryota</taxon>
        <taxon>Fungi</taxon>
        <taxon>Dikarya</taxon>
        <taxon>Basidiomycota</taxon>
        <taxon>Agaricomycotina</taxon>
        <taxon>Agaricomycetes</taxon>
        <taxon>Agaricomycetidae</taxon>
        <taxon>Boletales</taxon>
        <taxon>Coniophorineae</taxon>
        <taxon>Serpulaceae</taxon>
        <taxon>Serpula</taxon>
    </lineage>
</organism>
<dbReference type="Pfam" id="PF18758">
    <property type="entry name" value="KDZ"/>
    <property type="match status" value="1"/>
</dbReference>
<dbReference type="OrthoDB" id="2656346at2759"/>
<dbReference type="EMBL" id="GL945476">
    <property type="protein sequence ID" value="EGO02453.1"/>
    <property type="molecule type" value="Genomic_DNA"/>
</dbReference>
<evidence type="ECO:0000313" key="1">
    <source>
        <dbReference type="EMBL" id="EGO02453.1"/>
    </source>
</evidence>
<reference evidence="2" key="1">
    <citation type="journal article" date="2011" name="Science">
        <title>The plant cell wall-decomposing machinery underlies the functional diversity of forest fungi.</title>
        <authorList>
            <person name="Eastwood D.C."/>
            <person name="Floudas D."/>
            <person name="Binder M."/>
            <person name="Majcherczyk A."/>
            <person name="Schneider P."/>
            <person name="Aerts A."/>
            <person name="Asiegbu F.O."/>
            <person name="Baker S.E."/>
            <person name="Barry K."/>
            <person name="Bendiksby M."/>
            <person name="Blumentritt M."/>
            <person name="Coutinho P.M."/>
            <person name="Cullen D."/>
            <person name="de Vries R.P."/>
            <person name="Gathman A."/>
            <person name="Goodell B."/>
            <person name="Henrissat B."/>
            <person name="Ihrmark K."/>
            <person name="Kauserud H."/>
            <person name="Kohler A."/>
            <person name="LaButti K."/>
            <person name="Lapidus A."/>
            <person name="Lavin J.L."/>
            <person name="Lee Y.-H."/>
            <person name="Lindquist E."/>
            <person name="Lilly W."/>
            <person name="Lucas S."/>
            <person name="Morin E."/>
            <person name="Murat C."/>
            <person name="Oguiza J.A."/>
            <person name="Park J."/>
            <person name="Pisabarro A.G."/>
            <person name="Riley R."/>
            <person name="Rosling A."/>
            <person name="Salamov A."/>
            <person name="Schmidt O."/>
            <person name="Schmutz J."/>
            <person name="Skrede I."/>
            <person name="Stenlid J."/>
            <person name="Wiebenga A."/>
            <person name="Xie X."/>
            <person name="Kuees U."/>
            <person name="Hibbett D.S."/>
            <person name="Hoffmeister D."/>
            <person name="Hoegberg N."/>
            <person name="Martin F."/>
            <person name="Grigoriev I.V."/>
            <person name="Watkinson S.C."/>
        </authorList>
    </citation>
    <scope>NUCLEOTIDE SEQUENCE [LARGE SCALE GENOMIC DNA]</scope>
    <source>
        <strain evidence="2">strain S7.3</strain>
    </source>
</reference>
<name>F8PLH1_SERL3</name>
<protein>
    <submittedName>
        <fullName evidence="1">Uncharacterized protein</fullName>
    </submittedName>
</protein>
<dbReference type="Proteomes" id="UP000008063">
    <property type="component" value="Unassembled WGS sequence"/>
</dbReference>
<dbReference type="InterPro" id="IPR040521">
    <property type="entry name" value="KDZ"/>
</dbReference>
<keyword evidence="2" id="KW-1185">Reference proteome</keyword>
<dbReference type="OMA" id="YPLATCK"/>
<dbReference type="AlphaFoldDB" id="F8PLH1"/>
<evidence type="ECO:0000313" key="2">
    <source>
        <dbReference type="Proteomes" id="UP000008063"/>
    </source>
</evidence>
<accession>F8PLH1</accession>
<gene>
    <name evidence="1" type="ORF">SERLA73DRAFT_47590</name>
</gene>
<dbReference type="HOGENOM" id="CLU_091791_0_0_1"/>
<proteinExistence type="predicted"/>